<accession>F2DYM8</accession>
<name>F2DYM8_HORVV</name>
<proteinExistence type="evidence at transcript level"/>
<sequence length="60" mass="6173">MGKTAGEVVAAVGAASTAPAAARLTAECWSNQPACGRADGGVETVMDRCTLTYTSRMRRP</sequence>
<dbReference type="EMBL" id="AK368997">
    <property type="protein sequence ID" value="BAK00200.1"/>
    <property type="molecule type" value="mRNA"/>
</dbReference>
<protein>
    <submittedName>
        <fullName evidence="1">Predicted protein</fullName>
    </submittedName>
</protein>
<reference evidence="1" key="1">
    <citation type="journal article" date="2011" name="Plant Physiol.">
        <title>Comprehensive sequence analysis of 24,783 barley full-length cDNAs derived from 12 clone libraries.</title>
        <authorList>
            <person name="Matsumoto T."/>
            <person name="Tanaka T."/>
            <person name="Sakai H."/>
            <person name="Amano N."/>
            <person name="Kanamori H."/>
            <person name="Kurita K."/>
            <person name="Kikuta A."/>
            <person name="Kamiya K."/>
            <person name="Yamamoto M."/>
            <person name="Ikawa H."/>
            <person name="Fujii N."/>
            <person name="Hori K."/>
            <person name="Itoh T."/>
            <person name="Sato K."/>
        </authorList>
    </citation>
    <scope>NUCLEOTIDE SEQUENCE</scope>
    <source>
        <tissue evidence="1">Shoot and root</tissue>
    </source>
</reference>
<evidence type="ECO:0000313" key="1">
    <source>
        <dbReference type="EMBL" id="BAK00200.1"/>
    </source>
</evidence>
<dbReference type="AlphaFoldDB" id="F2DYM8"/>
<organism evidence="1">
    <name type="scientific">Hordeum vulgare subsp. vulgare</name>
    <name type="common">Domesticated barley</name>
    <dbReference type="NCBI Taxonomy" id="112509"/>
    <lineage>
        <taxon>Eukaryota</taxon>
        <taxon>Viridiplantae</taxon>
        <taxon>Streptophyta</taxon>
        <taxon>Embryophyta</taxon>
        <taxon>Tracheophyta</taxon>
        <taxon>Spermatophyta</taxon>
        <taxon>Magnoliopsida</taxon>
        <taxon>Liliopsida</taxon>
        <taxon>Poales</taxon>
        <taxon>Poaceae</taxon>
        <taxon>BOP clade</taxon>
        <taxon>Pooideae</taxon>
        <taxon>Triticodae</taxon>
        <taxon>Triticeae</taxon>
        <taxon>Hordeinae</taxon>
        <taxon>Hordeum</taxon>
    </lineage>
</organism>